<dbReference type="GO" id="GO:0022857">
    <property type="term" value="F:transmembrane transporter activity"/>
    <property type="evidence" value="ECO:0007669"/>
    <property type="project" value="InterPro"/>
</dbReference>
<dbReference type="EMBL" id="JAESDN010000021">
    <property type="protein sequence ID" value="KAG7040610.1"/>
    <property type="molecule type" value="Genomic_DNA"/>
</dbReference>
<evidence type="ECO:0000313" key="7">
    <source>
        <dbReference type="EMBL" id="KAG7040610.1"/>
    </source>
</evidence>
<feature type="transmembrane region" description="Helical" evidence="5">
    <location>
        <begin position="289"/>
        <end position="307"/>
    </location>
</feature>
<comment type="caution">
    <text evidence="7">The sequence shown here is derived from an EMBL/GenBank/DDBJ whole genome shotgun (WGS) entry which is preliminary data.</text>
</comment>
<sequence length="458" mass="50201">MVATNGPIGLQPLTSGIRLHPRDRKPMAKAYDTCLILFLEFYTPLLATFAFVSRCVLRHDSLPLTDKCGSYLIGQSIGGVIFPPFSESFGRKNLYIISTGLFSLCCLVVAVSAATPSIIIGRFFTGLFSSIPTIVTTGSIEDLWDTRARVWWVFLWVLVANIGLLAGPIISDAVIGHARWNWVFYTAAIVTACVAVLLVTITESRPSVVLATTAANARRESQHQTLVTRLFGQREPFDVLRPLRLLFTEPIVFMVSITTAVSFGIIYLFTQVLPIVYHTSGLNGSPKNVQFLAIILGTLLSILTRGYDLCVLTRRSAQNLPITPENKLAGFLIGAPLLSISLWWFAWTIPPFAYLHWAIPTSALVLTGYALNEFNYVLAGYLTDCYEQYAASSVGAMAITRSVFSAAFPLLGKGLFQTLGFNLATTVLAAVASVLCIIPPLLLRYGRKFREKSVLARG</sequence>
<evidence type="ECO:0000256" key="1">
    <source>
        <dbReference type="ARBA" id="ARBA00004141"/>
    </source>
</evidence>
<evidence type="ECO:0000259" key="6">
    <source>
        <dbReference type="PROSITE" id="PS50850"/>
    </source>
</evidence>
<feature type="transmembrane region" description="Helical" evidence="5">
    <location>
        <begin position="251"/>
        <end position="269"/>
    </location>
</feature>
<accession>A0A9P7QPI6</accession>
<reference evidence="7" key="1">
    <citation type="submission" date="2021-05" db="EMBL/GenBank/DDBJ databases">
        <title>Comparative genomics of three Colletotrichum scovillei strains and genetic complementation revealed genes involved fungal growth and virulence on chili pepper.</title>
        <authorList>
            <person name="Hsieh D.-K."/>
            <person name="Chuang S.-C."/>
            <person name="Chen C.-Y."/>
            <person name="Chao Y.-T."/>
            <person name="Lu M.-Y.J."/>
            <person name="Lee M.-H."/>
            <person name="Shih M.-C."/>
        </authorList>
    </citation>
    <scope>NUCLEOTIDE SEQUENCE</scope>
    <source>
        <strain evidence="7">Coll-153</strain>
    </source>
</reference>
<keyword evidence="3 5" id="KW-1133">Transmembrane helix</keyword>
<dbReference type="InterPro" id="IPR036259">
    <property type="entry name" value="MFS_trans_sf"/>
</dbReference>
<organism evidence="7 8">
    <name type="scientific">Colletotrichum scovillei</name>
    <dbReference type="NCBI Taxonomy" id="1209932"/>
    <lineage>
        <taxon>Eukaryota</taxon>
        <taxon>Fungi</taxon>
        <taxon>Dikarya</taxon>
        <taxon>Ascomycota</taxon>
        <taxon>Pezizomycotina</taxon>
        <taxon>Sordariomycetes</taxon>
        <taxon>Hypocreomycetidae</taxon>
        <taxon>Glomerellales</taxon>
        <taxon>Glomerellaceae</taxon>
        <taxon>Colletotrichum</taxon>
        <taxon>Colletotrichum acutatum species complex</taxon>
    </lineage>
</organism>
<evidence type="ECO:0000256" key="3">
    <source>
        <dbReference type="ARBA" id="ARBA00022989"/>
    </source>
</evidence>
<dbReference type="PANTHER" id="PTHR23502:SF157">
    <property type="entry name" value="MAJOR FACILITATOR SUPERFAMILY (MFS) PROFILE DOMAIN-CONTAINING PROTEIN-RELATED"/>
    <property type="match status" value="1"/>
</dbReference>
<feature type="transmembrane region" description="Helical" evidence="5">
    <location>
        <begin position="391"/>
        <end position="411"/>
    </location>
</feature>
<feature type="transmembrane region" description="Helical" evidence="5">
    <location>
        <begin position="182"/>
        <end position="201"/>
    </location>
</feature>
<dbReference type="Gene3D" id="1.20.1250.20">
    <property type="entry name" value="MFS general substrate transporter like domains"/>
    <property type="match status" value="1"/>
</dbReference>
<proteinExistence type="predicted"/>
<dbReference type="SUPFAM" id="SSF103473">
    <property type="entry name" value="MFS general substrate transporter"/>
    <property type="match status" value="1"/>
</dbReference>
<evidence type="ECO:0000313" key="8">
    <source>
        <dbReference type="Proteomes" id="UP000699042"/>
    </source>
</evidence>
<dbReference type="GO" id="GO:0016020">
    <property type="term" value="C:membrane"/>
    <property type="evidence" value="ECO:0007669"/>
    <property type="project" value="UniProtKB-SubCell"/>
</dbReference>
<feature type="transmembrane region" description="Helical" evidence="5">
    <location>
        <begin position="423"/>
        <end position="443"/>
    </location>
</feature>
<dbReference type="InterPro" id="IPR020846">
    <property type="entry name" value="MFS_dom"/>
</dbReference>
<evidence type="ECO:0000256" key="5">
    <source>
        <dbReference type="SAM" id="Phobius"/>
    </source>
</evidence>
<feature type="transmembrane region" description="Helical" evidence="5">
    <location>
        <begin position="150"/>
        <end position="170"/>
    </location>
</feature>
<evidence type="ECO:0000256" key="2">
    <source>
        <dbReference type="ARBA" id="ARBA00022692"/>
    </source>
</evidence>
<feature type="transmembrane region" description="Helical" evidence="5">
    <location>
        <begin position="94"/>
        <end position="113"/>
    </location>
</feature>
<feature type="domain" description="Major facilitator superfamily (MFS) profile" evidence="6">
    <location>
        <begin position="1"/>
        <end position="448"/>
    </location>
</feature>
<gene>
    <name evidence="7" type="ORF">JMJ77_013607</name>
</gene>
<evidence type="ECO:0000256" key="4">
    <source>
        <dbReference type="ARBA" id="ARBA00023136"/>
    </source>
</evidence>
<dbReference type="Proteomes" id="UP000699042">
    <property type="component" value="Unassembled WGS sequence"/>
</dbReference>
<dbReference type="Pfam" id="PF07690">
    <property type="entry name" value="MFS_1"/>
    <property type="match status" value="1"/>
</dbReference>
<comment type="subcellular location">
    <subcellularLocation>
        <location evidence="1">Membrane</location>
        <topology evidence="1">Multi-pass membrane protein</topology>
    </subcellularLocation>
</comment>
<name>A0A9P7QPI6_9PEZI</name>
<dbReference type="PANTHER" id="PTHR23502">
    <property type="entry name" value="MAJOR FACILITATOR SUPERFAMILY"/>
    <property type="match status" value="1"/>
</dbReference>
<feature type="transmembrane region" description="Helical" evidence="5">
    <location>
        <begin position="35"/>
        <end position="57"/>
    </location>
</feature>
<feature type="transmembrane region" description="Helical" evidence="5">
    <location>
        <begin position="328"/>
        <end position="346"/>
    </location>
</feature>
<keyword evidence="4 5" id="KW-0472">Membrane</keyword>
<protein>
    <submittedName>
        <fullName evidence="7">MFS multidrug transporter</fullName>
    </submittedName>
</protein>
<keyword evidence="2 5" id="KW-0812">Transmembrane</keyword>
<feature type="transmembrane region" description="Helical" evidence="5">
    <location>
        <begin position="119"/>
        <end position="138"/>
    </location>
</feature>
<dbReference type="PROSITE" id="PS50850">
    <property type="entry name" value="MFS"/>
    <property type="match status" value="1"/>
</dbReference>
<dbReference type="AlphaFoldDB" id="A0A9P7QPI6"/>
<keyword evidence="8" id="KW-1185">Reference proteome</keyword>
<dbReference type="InterPro" id="IPR011701">
    <property type="entry name" value="MFS"/>
</dbReference>
<feature type="transmembrane region" description="Helical" evidence="5">
    <location>
        <begin position="352"/>
        <end position="371"/>
    </location>
</feature>